<reference evidence="13 14" key="1">
    <citation type="submission" date="2024-03" db="EMBL/GenBank/DDBJ databases">
        <title>Adaptation during the transition from Ophiocordyceps entomopathogen to insect associate is accompanied by gene loss and intensified selection.</title>
        <authorList>
            <person name="Ward C.M."/>
            <person name="Onetto C.A."/>
            <person name="Borneman A.R."/>
        </authorList>
    </citation>
    <scope>NUCLEOTIDE SEQUENCE [LARGE SCALE GENOMIC DNA]</scope>
    <source>
        <strain evidence="13">AWRI1</strain>
        <tissue evidence="13">Single Adult Female</tissue>
    </source>
</reference>
<evidence type="ECO:0000256" key="10">
    <source>
        <dbReference type="ARBA" id="ARBA00034809"/>
    </source>
</evidence>
<dbReference type="GO" id="GO:0046872">
    <property type="term" value="F:metal ion binding"/>
    <property type="evidence" value="ECO:0007669"/>
    <property type="project" value="UniProtKB-KW"/>
</dbReference>
<comment type="cofactor">
    <cofactor evidence="2">
        <name>Fe cation</name>
        <dbReference type="ChEBI" id="CHEBI:24875"/>
    </cofactor>
</comment>
<evidence type="ECO:0000313" key="14">
    <source>
        <dbReference type="Proteomes" id="UP001367676"/>
    </source>
</evidence>
<dbReference type="InterPro" id="IPR047128">
    <property type="entry name" value="PhyH"/>
</dbReference>
<evidence type="ECO:0000256" key="1">
    <source>
        <dbReference type="ARBA" id="ARBA00001961"/>
    </source>
</evidence>
<proteinExistence type="inferred from homology"/>
<dbReference type="GO" id="GO:0001561">
    <property type="term" value="P:fatty acid alpha-oxidation"/>
    <property type="evidence" value="ECO:0007669"/>
    <property type="project" value="InterPro"/>
</dbReference>
<dbReference type="Gene3D" id="2.60.120.620">
    <property type="entry name" value="q2cbj1_9rhob like domain"/>
    <property type="match status" value="1"/>
</dbReference>
<comment type="cofactor">
    <cofactor evidence="1">
        <name>L-ascorbate</name>
        <dbReference type="ChEBI" id="CHEBI:38290"/>
    </cofactor>
</comment>
<dbReference type="GO" id="GO:0048244">
    <property type="term" value="F:phytanoyl-CoA dioxygenase activity"/>
    <property type="evidence" value="ECO:0007669"/>
    <property type="project" value="UniProtKB-EC"/>
</dbReference>
<gene>
    <name evidence="13" type="ORF">V9T40_000728</name>
</gene>
<evidence type="ECO:0000256" key="6">
    <source>
        <dbReference type="ARBA" id="ARBA00022896"/>
    </source>
</evidence>
<name>A0AAN9TBN5_9HEMI</name>
<dbReference type="GO" id="GO:0005777">
    <property type="term" value="C:peroxisome"/>
    <property type="evidence" value="ECO:0007669"/>
    <property type="project" value="UniProtKB-ARBA"/>
</dbReference>
<dbReference type="Pfam" id="PF05721">
    <property type="entry name" value="PhyH"/>
    <property type="match status" value="1"/>
</dbReference>
<dbReference type="GO" id="GO:0031418">
    <property type="term" value="F:L-ascorbic acid binding"/>
    <property type="evidence" value="ECO:0007669"/>
    <property type="project" value="UniProtKB-KW"/>
</dbReference>
<keyword evidence="5" id="KW-0479">Metal-binding</keyword>
<keyword evidence="8" id="KW-0560">Oxidoreductase</keyword>
<evidence type="ECO:0000256" key="3">
    <source>
        <dbReference type="ARBA" id="ARBA00004872"/>
    </source>
</evidence>
<dbReference type="AlphaFoldDB" id="A0AAN9TBN5"/>
<evidence type="ECO:0000256" key="7">
    <source>
        <dbReference type="ARBA" id="ARBA00022964"/>
    </source>
</evidence>
<dbReference type="InterPro" id="IPR008775">
    <property type="entry name" value="Phytyl_CoA_dOase-like"/>
</dbReference>
<evidence type="ECO:0000256" key="9">
    <source>
        <dbReference type="ARBA" id="ARBA00023004"/>
    </source>
</evidence>
<comment type="pathway">
    <text evidence="3">Lipid metabolism; fatty acid metabolism.</text>
</comment>
<evidence type="ECO:0000256" key="4">
    <source>
        <dbReference type="ARBA" id="ARBA00005830"/>
    </source>
</evidence>
<evidence type="ECO:0000313" key="13">
    <source>
        <dbReference type="EMBL" id="KAK7580099.1"/>
    </source>
</evidence>
<dbReference type="SUPFAM" id="SSF51197">
    <property type="entry name" value="Clavaminate synthase-like"/>
    <property type="match status" value="1"/>
</dbReference>
<comment type="similarity">
    <text evidence="4">Belongs to the PhyH family.</text>
</comment>
<keyword evidence="9" id="KW-0408">Iron</keyword>
<keyword evidence="14" id="KW-1185">Reference proteome</keyword>
<protein>
    <recommendedName>
        <fullName evidence="10">phytanoyl-CoA dioxygenase</fullName>
        <ecNumber evidence="10">1.14.11.18</ecNumber>
    </recommendedName>
    <alternativeName>
        <fullName evidence="11">Phytanic acid oxidase</fullName>
    </alternativeName>
    <alternativeName>
        <fullName evidence="12">Phytanoyl-CoA alpha-hydroxylase</fullName>
    </alternativeName>
</protein>
<comment type="caution">
    <text evidence="13">The sequence shown here is derived from an EMBL/GenBank/DDBJ whole genome shotgun (WGS) entry which is preliminary data.</text>
</comment>
<evidence type="ECO:0000256" key="5">
    <source>
        <dbReference type="ARBA" id="ARBA00022723"/>
    </source>
</evidence>
<dbReference type="EC" id="1.14.11.18" evidence="10"/>
<keyword evidence="6" id="KW-0847">Vitamin C</keyword>
<keyword evidence="7" id="KW-0223">Dioxygenase</keyword>
<evidence type="ECO:0000256" key="12">
    <source>
        <dbReference type="ARBA" id="ARBA00034924"/>
    </source>
</evidence>
<evidence type="ECO:0000256" key="8">
    <source>
        <dbReference type="ARBA" id="ARBA00023002"/>
    </source>
</evidence>
<dbReference type="FunFam" id="2.60.120.620:FF:000012">
    <property type="entry name" value="Phytanoyl-CoA dioxygenase, peroxisomal"/>
    <property type="match status" value="1"/>
</dbReference>
<dbReference type="PANTHER" id="PTHR21308:SF1">
    <property type="entry name" value="PHYTANOYL-COA DIOXYGENASE, PEROXISOMAL"/>
    <property type="match status" value="1"/>
</dbReference>
<evidence type="ECO:0000256" key="2">
    <source>
        <dbReference type="ARBA" id="ARBA00001962"/>
    </source>
</evidence>
<dbReference type="EMBL" id="JBBCAQ010000034">
    <property type="protein sequence ID" value="KAK7580099.1"/>
    <property type="molecule type" value="Genomic_DNA"/>
</dbReference>
<evidence type="ECO:0000256" key="11">
    <source>
        <dbReference type="ARBA" id="ARBA00034921"/>
    </source>
</evidence>
<sequence>MKPVDRMTVVWRHLRQNVSLAFNETASTYSFEYPDFQYTLPNNLMTTEQRKFYDDNGYLLIKDLIPHSLLDLFRQHFIEICEKKIDVGIMTLMKDISLAKTNAQGEYLYNKVQDIAYDEVFSKYMFYPKLLDYVECFTGPNIKAMHSMLINKPPDAGTLSSRHPVHQDLHYFPFRPAKRIVASWTAMERVTVDNGCLFVLPGTHKGNLHPHTYPDWDGAVNKMYHGVQGFDNHPKVFVEMEKGDTVFFHPLLLHGSGPNLTKGFRKAISFHFAASECEYIDVKGTIQDNIRQEVEEIARRRGAELDFCTIWRAKSRLARGIEVNL</sequence>
<dbReference type="Proteomes" id="UP001367676">
    <property type="component" value="Unassembled WGS sequence"/>
</dbReference>
<organism evidence="13 14">
    <name type="scientific">Parthenolecanium corni</name>
    <dbReference type="NCBI Taxonomy" id="536013"/>
    <lineage>
        <taxon>Eukaryota</taxon>
        <taxon>Metazoa</taxon>
        <taxon>Ecdysozoa</taxon>
        <taxon>Arthropoda</taxon>
        <taxon>Hexapoda</taxon>
        <taxon>Insecta</taxon>
        <taxon>Pterygota</taxon>
        <taxon>Neoptera</taxon>
        <taxon>Paraneoptera</taxon>
        <taxon>Hemiptera</taxon>
        <taxon>Sternorrhyncha</taxon>
        <taxon>Coccoidea</taxon>
        <taxon>Coccidae</taxon>
        <taxon>Parthenolecanium</taxon>
    </lineage>
</organism>
<dbReference type="PANTHER" id="PTHR21308">
    <property type="entry name" value="PHYTANOYL-COA ALPHA-HYDROXYLASE"/>
    <property type="match status" value="1"/>
</dbReference>
<accession>A0AAN9TBN5</accession>